<reference evidence="3" key="1">
    <citation type="submission" date="2009-10" db="EMBL/GenBank/DDBJ databases">
        <authorList>
            <person name="Weinstock G."/>
            <person name="Sodergren E."/>
            <person name="Clifton S."/>
            <person name="Fulton L."/>
            <person name="Fulton B."/>
            <person name="Courtney L."/>
            <person name="Fronick C."/>
            <person name="Harrison M."/>
            <person name="Strong C."/>
            <person name="Farmer C."/>
            <person name="Delahaunty K."/>
            <person name="Markovic C."/>
            <person name="Hall O."/>
            <person name="Minx P."/>
            <person name="Tomlinson C."/>
            <person name="Mitreva M."/>
            <person name="Nelson J."/>
            <person name="Hou S."/>
            <person name="Wollam A."/>
            <person name="Pepin K.H."/>
            <person name="Johnson M."/>
            <person name="Bhonagiri V."/>
            <person name="Nash W.E."/>
            <person name="Warren W."/>
            <person name="Chinwalla A."/>
            <person name="Mardis E.R."/>
            <person name="Wilson R.K."/>
        </authorList>
    </citation>
    <scope>NUCLEOTIDE SEQUENCE [LARGE SCALE GENOMIC DNA]</scope>
    <source>
        <strain evidence="3">ATCC 700122</strain>
    </source>
</reference>
<protein>
    <submittedName>
        <fullName evidence="3">Isochorismatase family protein</fullName>
        <ecNumber evidence="3">3.-.-.-</ecNumber>
    </submittedName>
</protein>
<dbReference type="InterPro" id="IPR036380">
    <property type="entry name" value="Isochorismatase-like_sf"/>
</dbReference>
<keyword evidence="1 3" id="KW-0378">Hydrolase</keyword>
<name>D0WJF4_SLAES</name>
<keyword evidence="4" id="KW-1185">Reference proteome</keyword>
<feature type="domain" description="Isochorismatase-like" evidence="2">
    <location>
        <begin position="24"/>
        <end position="180"/>
    </location>
</feature>
<evidence type="ECO:0000313" key="4">
    <source>
        <dbReference type="Proteomes" id="UP000006001"/>
    </source>
</evidence>
<dbReference type="AlphaFoldDB" id="D0WJF4"/>
<dbReference type="HOGENOM" id="CLU_068979_8_4_11"/>
<dbReference type="InterPro" id="IPR050272">
    <property type="entry name" value="Isochorismatase-like_hydrls"/>
</dbReference>
<evidence type="ECO:0000259" key="2">
    <source>
        <dbReference type="Pfam" id="PF00857"/>
    </source>
</evidence>
<dbReference type="Pfam" id="PF00857">
    <property type="entry name" value="Isochorismatase"/>
    <property type="match status" value="1"/>
</dbReference>
<dbReference type="GO" id="GO:0016787">
    <property type="term" value="F:hydrolase activity"/>
    <property type="evidence" value="ECO:0007669"/>
    <property type="project" value="UniProtKB-KW"/>
</dbReference>
<dbReference type="Gene3D" id="3.40.50.850">
    <property type="entry name" value="Isochorismatase-like"/>
    <property type="match status" value="1"/>
</dbReference>
<dbReference type="CDD" id="cd00431">
    <property type="entry name" value="cysteine_hydrolases"/>
    <property type="match status" value="1"/>
</dbReference>
<dbReference type="STRING" id="649764.HMPREF0762_01981"/>
<organism evidence="3 4">
    <name type="scientific">Slackia exigua (strain ATCC 700122 / DSM 15923 / CIP 105133 / JCM 11022 / KCTC 5966 / S-7)</name>
    <dbReference type="NCBI Taxonomy" id="649764"/>
    <lineage>
        <taxon>Bacteria</taxon>
        <taxon>Bacillati</taxon>
        <taxon>Actinomycetota</taxon>
        <taxon>Coriobacteriia</taxon>
        <taxon>Eggerthellales</taxon>
        <taxon>Eggerthellaceae</taxon>
        <taxon>Slackia</taxon>
    </lineage>
</organism>
<gene>
    <name evidence="3" type="ORF">HMPREF0762_01981</name>
</gene>
<accession>D0WJF4</accession>
<dbReference type="EC" id="3.-.-.-" evidence="3"/>
<evidence type="ECO:0000313" key="3">
    <source>
        <dbReference type="EMBL" id="EEZ60502.1"/>
    </source>
</evidence>
<comment type="caution">
    <text evidence="3">The sequence shown here is derived from an EMBL/GenBank/DDBJ whole genome shotgun (WGS) entry which is preliminary data.</text>
</comment>
<dbReference type="GeneID" id="85007990"/>
<dbReference type="RefSeq" id="WP_006363268.1">
    <property type="nucleotide sequence ID" value="NZ_GG700631.1"/>
</dbReference>
<dbReference type="PANTHER" id="PTHR43540">
    <property type="entry name" value="PEROXYUREIDOACRYLATE/UREIDOACRYLATE AMIDOHYDROLASE-RELATED"/>
    <property type="match status" value="1"/>
</dbReference>
<dbReference type="EMBL" id="ACUX02000019">
    <property type="protein sequence ID" value="EEZ60502.1"/>
    <property type="molecule type" value="Genomic_DNA"/>
</dbReference>
<dbReference type="SUPFAM" id="SSF52499">
    <property type="entry name" value="Isochorismatase-like hydrolases"/>
    <property type="match status" value="1"/>
</dbReference>
<evidence type="ECO:0000256" key="1">
    <source>
        <dbReference type="ARBA" id="ARBA00022801"/>
    </source>
</evidence>
<dbReference type="InterPro" id="IPR000868">
    <property type="entry name" value="Isochorismatase-like_dom"/>
</dbReference>
<dbReference type="eggNOG" id="COG1335">
    <property type="taxonomic scope" value="Bacteria"/>
</dbReference>
<sequence>MAYVPVAQETPWQQSDKVDLARCAVVVVDILGGCEGPTPGTEAAAANAVRIVKAARAKGVSVIFSDDAHDSRFDAELELWGDHGVAGSESAQPLADFDLQPSDIIVPKRRYDGFFQTDLDLTLRELGVDTLIVFGMDTNICVQHTLAGAYFRTYKTIVAGDACATFLIGTQEAGLEYFTRCYDSRVVSTETVLGYLA</sequence>
<dbReference type="OrthoDB" id="9814140at2"/>
<proteinExistence type="predicted"/>
<dbReference type="Proteomes" id="UP000006001">
    <property type="component" value="Unassembled WGS sequence"/>
</dbReference>
<dbReference type="PANTHER" id="PTHR43540:SF6">
    <property type="entry name" value="ISOCHORISMATASE-LIKE DOMAIN-CONTAINING PROTEIN"/>
    <property type="match status" value="1"/>
</dbReference>